<proteinExistence type="predicted"/>
<evidence type="ECO:0000313" key="1">
    <source>
        <dbReference type="EMBL" id="GAA3511617.1"/>
    </source>
</evidence>
<dbReference type="Proteomes" id="UP001499841">
    <property type="component" value="Unassembled WGS sequence"/>
</dbReference>
<protein>
    <recommendedName>
        <fullName evidence="3">ATP-dependent DNA ligase family profile domain-containing protein</fullName>
    </recommendedName>
</protein>
<dbReference type="EMBL" id="BAABBA010000033">
    <property type="protein sequence ID" value="GAA3511617.1"/>
    <property type="molecule type" value="Genomic_DNA"/>
</dbReference>
<evidence type="ECO:0000313" key="2">
    <source>
        <dbReference type="Proteomes" id="UP001499841"/>
    </source>
</evidence>
<gene>
    <name evidence="1" type="ORF">GCM10022262_39710</name>
</gene>
<evidence type="ECO:0008006" key="3">
    <source>
        <dbReference type="Google" id="ProtNLM"/>
    </source>
</evidence>
<organism evidence="1 2">
    <name type="scientific">Georgenia daeguensis</name>
    <dbReference type="NCBI Taxonomy" id="908355"/>
    <lineage>
        <taxon>Bacteria</taxon>
        <taxon>Bacillati</taxon>
        <taxon>Actinomycetota</taxon>
        <taxon>Actinomycetes</taxon>
        <taxon>Micrococcales</taxon>
        <taxon>Bogoriellaceae</taxon>
        <taxon>Georgenia</taxon>
    </lineage>
</organism>
<reference evidence="2" key="1">
    <citation type="journal article" date="2019" name="Int. J. Syst. Evol. Microbiol.">
        <title>The Global Catalogue of Microorganisms (GCM) 10K type strain sequencing project: providing services to taxonomists for standard genome sequencing and annotation.</title>
        <authorList>
            <consortium name="The Broad Institute Genomics Platform"/>
            <consortium name="The Broad Institute Genome Sequencing Center for Infectious Disease"/>
            <person name="Wu L."/>
            <person name="Ma J."/>
        </authorList>
    </citation>
    <scope>NUCLEOTIDE SEQUENCE [LARGE SCALE GENOMIC DNA]</scope>
    <source>
        <strain evidence="2">JCM 17459</strain>
    </source>
</reference>
<name>A0ABP6UM88_9MICO</name>
<comment type="caution">
    <text evidence="1">The sequence shown here is derived from an EMBL/GenBank/DDBJ whole genome shotgun (WGS) entry which is preliminary data.</text>
</comment>
<sequence length="60" mass="6602">MRGSVQVAVWVQDVSFASDAPMQISPTTTDYDHASRWLDEMHVNGVEGLVLKGPDRASRS</sequence>
<keyword evidence="2" id="KW-1185">Reference proteome</keyword>
<accession>A0ABP6UM88</accession>